<reference evidence="5 6" key="1">
    <citation type="journal article" date="2011" name="Int. J. Syst. Evol. Microbiol.">
        <title>Description of Undibacterium oligocarboniphilum sp. nov., isolated from purified water, and Undibacterium pigrum strain CCUG 49012 as the type strain of Undibacterium parvum sp. nov., and emended descriptions of the genus Undibacterium and the species Undibacterium pigrum.</title>
        <authorList>
            <person name="Eder W."/>
            <person name="Wanner G."/>
            <person name="Ludwig W."/>
            <person name="Busse H.J."/>
            <person name="Ziemke-Kageler F."/>
            <person name="Lang E."/>
        </authorList>
    </citation>
    <scope>NUCLEOTIDE SEQUENCE [LARGE SCALE GENOMIC DNA]</scope>
    <source>
        <strain evidence="5 6">DSM 23061</strain>
    </source>
</reference>
<evidence type="ECO:0000259" key="4">
    <source>
        <dbReference type="PROSITE" id="PS50112"/>
    </source>
</evidence>
<dbReference type="KEGG" id="upv:EJN92_07575"/>
<dbReference type="AlphaFoldDB" id="A0A3S9HID6"/>
<dbReference type="RefSeq" id="WP_126127254.1">
    <property type="nucleotide sequence ID" value="NZ_CP034464.1"/>
</dbReference>
<feature type="modified residue" description="4-aspartylphosphate" evidence="1">
    <location>
        <position position="90"/>
    </location>
</feature>
<organism evidence="5 6">
    <name type="scientific">Undibacterium parvum</name>
    <dbReference type="NCBI Taxonomy" id="401471"/>
    <lineage>
        <taxon>Bacteria</taxon>
        <taxon>Pseudomonadati</taxon>
        <taxon>Pseudomonadota</taxon>
        <taxon>Betaproteobacteria</taxon>
        <taxon>Burkholderiales</taxon>
        <taxon>Oxalobacteraceae</taxon>
        <taxon>Undibacterium</taxon>
    </lineage>
</organism>
<evidence type="ECO:0000256" key="2">
    <source>
        <dbReference type="SAM" id="MobiDB-lite"/>
    </source>
</evidence>
<keyword evidence="6" id="KW-1185">Reference proteome</keyword>
<evidence type="ECO:0000259" key="3">
    <source>
        <dbReference type="PROSITE" id="PS50110"/>
    </source>
</evidence>
<dbReference type="NCBIfam" id="TIGR00229">
    <property type="entry name" value="sensory_box"/>
    <property type="match status" value="1"/>
</dbReference>
<feature type="domain" description="Response regulatory" evidence="3">
    <location>
        <begin position="35"/>
        <end position="159"/>
    </location>
</feature>
<feature type="region of interest" description="Disordered" evidence="2">
    <location>
        <begin position="1"/>
        <end position="22"/>
    </location>
</feature>
<dbReference type="InterPro" id="IPR011006">
    <property type="entry name" value="CheY-like_superfamily"/>
</dbReference>
<dbReference type="SUPFAM" id="SSF55785">
    <property type="entry name" value="PYP-like sensor domain (PAS domain)"/>
    <property type="match status" value="1"/>
</dbReference>
<dbReference type="InterPro" id="IPR000014">
    <property type="entry name" value="PAS"/>
</dbReference>
<dbReference type="Gene3D" id="3.30.450.20">
    <property type="entry name" value="PAS domain"/>
    <property type="match status" value="1"/>
</dbReference>
<dbReference type="Proteomes" id="UP000275663">
    <property type="component" value="Chromosome"/>
</dbReference>
<sequence length="296" mass="33104">MNSDPQLDATQDEWLIDDDVPPPNSELAPELLPWRVLIVDDDVDVHVVTKFSLRNTTFKNRPLNFLHAYSGKEGLSILRDTPDVALVLLDVVMETENAGLVLARQIRAELNNQLVRVVLRTGQSGLALEQSVIVDYDINDYRTKSDLTTQKLFTTVISSLRAYDSLLTATQSHIALQLAMAKIKELRAGLDRHAALTIADEDGKLIYVNDKFCADSQYARQELIGSAYLDLFSEAQRLLFMQDIWRGLQQGQAWQGALQARLKDGSTLTLDCSIIPLLDTQGKPYHYLAIYSAISA</sequence>
<dbReference type="InterPro" id="IPR035965">
    <property type="entry name" value="PAS-like_dom_sf"/>
</dbReference>
<feature type="compositionally biased region" description="Acidic residues" evidence="2">
    <location>
        <begin position="10"/>
        <end position="20"/>
    </location>
</feature>
<name>A0A3S9HID6_9BURK</name>
<dbReference type="InterPro" id="IPR001789">
    <property type="entry name" value="Sig_transdc_resp-reg_receiver"/>
</dbReference>
<protein>
    <submittedName>
        <fullName evidence="5">PAS domain-containing protein</fullName>
    </submittedName>
</protein>
<gene>
    <name evidence="5" type="ORF">EJN92_07575</name>
</gene>
<evidence type="ECO:0000313" key="6">
    <source>
        <dbReference type="Proteomes" id="UP000275663"/>
    </source>
</evidence>
<dbReference type="OrthoDB" id="9787688at2"/>
<evidence type="ECO:0000313" key="5">
    <source>
        <dbReference type="EMBL" id="AZP11872.1"/>
    </source>
</evidence>
<accession>A0A3S9HID6</accession>
<dbReference type="SUPFAM" id="SSF52172">
    <property type="entry name" value="CheY-like"/>
    <property type="match status" value="1"/>
</dbReference>
<keyword evidence="1" id="KW-0597">Phosphoprotein</keyword>
<dbReference type="Pfam" id="PF13426">
    <property type="entry name" value="PAS_9"/>
    <property type="match status" value="1"/>
</dbReference>
<dbReference type="SMART" id="SM00448">
    <property type="entry name" value="REC"/>
    <property type="match status" value="1"/>
</dbReference>
<dbReference type="PROSITE" id="PS50110">
    <property type="entry name" value="RESPONSE_REGULATORY"/>
    <property type="match status" value="1"/>
</dbReference>
<dbReference type="EMBL" id="CP034464">
    <property type="protein sequence ID" value="AZP11872.1"/>
    <property type="molecule type" value="Genomic_DNA"/>
</dbReference>
<feature type="domain" description="PAS" evidence="4">
    <location>
        <begin position="196"/>
        <end position="251"/>
    </location>
</feature>
<dbReference type="CDD" id="cd00130">
    <property type="entry name" value="PAS"/>
    <property type="match status" value="1"/>
</dbReference>
<dbReference type="PROSITE" id="PS50112">
    <property type="entry name" value="PAS"/>
    <property type="match status" value="1"/>
</dbReference>
<dbReference type="SMART" id="SM00091">
    <property type="entry name" value="PAS"/>
    <property type="match status" value="1"/>
</dbReference>
<proteinExistence type="predicted"/>
<dbReference type="GO" id="GO:0000160">
    <property type="term" value="P:phosphorelay signal transduction system"/>
    <property type="evidence" value="ECO:0007669"/>
    <property type="project" value="InterPro"/>
</dbReference>
<dbReference type="Gene3D" id="3.40.50.2300">
    <property type="match status" value="1"/>
</dbReference>
<evidence type="ECO:0000256" key="1">
    <source>
        <dbReference type="PROSITE-ProRule" id="PRU00169"/>
    </source>
</evidence>